<feature type="compositionally biased region" description="Basic and acidic residues" evidence="1">
    <location>
        <begin position="25"/>
        <end position="40"/>
    </location>
</feature>
<evidence type="ECO:0000313" key="3">
    <source>
        <dbReference type="Proteomes" id="UP001205185"/>
    </source>
</evidence>
<accession>A0ABT1I735</accession>
<feature type="compositionally biased region" description="Pro residues" evidence="1">
    <location>
        <begin position="52"/>
        <end position="66"/>
    </location>
</feature>
<proteinExistence type="predicted"/>
<sequence>MVAGLAGAVLLLVGGIVGYAIGHDAGPDRPGHSRHDRPPMPRDAQPRGQRPHSPPSQTPTSVPLPTPTTQTPTS</sequence>
<gene>
    <name evidence="2" type="ORF">LV75_000923</name>
</gene>
<keyword evidence="3" id="KW-1185">Reference proteome</keyword>
<dbReference type="Proteomes" id="UP001205185">
    <property type="component" value="Unassembled WGS sequence"/>
</dbReference>
<protein>
    <submittedName>
        <fullName evidence="2">Uncharacterized protein</fullName>
    </submittedName>
</protein>
<name>A0ABT1I735_9PSEU</name>
<evidence type="ECO:0000256" key="1">
    <source>
        <dbReference type="SAM" id="MobiDB-lite"/>
    </source>
</evidence>
<reference evidence="2 3" key="1">
    <citation type="submission" date="2022-06" db="EMBL/GenBank/DDBJ databases">
        <title>Genomic Encyclopedia of Archaeal and Bacterial Type Strains, Phase II (KMG-II): from individual species to whole genera.</title>
        <authorList>
            <person name="Goeker M."/>
        </authorList>
    </citation>
    <scope>NUCLEOTIDE SEQUENCE [LARGE SCALE GENOMIC DNA]</scope>
    <source>
        <strain evidence="2 3">DSM 44255</strain>
    </source>
</reference>
<feature type="region of interest" description="Disordered" evidence="1">
    <location>
        <begin position="20"/>
        <end position="74"/>
    </location>
</feature>
<organism evidence="2 3">
    <name type="scientific">Actinokineospora diospyrosa</name>
    <dbReference type="NCBI Taxonomy" id="103728"/>
    <lineage>
        <taxon>Bacteria</taxon>
        <taxon>Bacillati</taxon>
        <taxon>Actinomycetota</taxon>
        <taxon>Actinomycetes</taxon>
        <taxon>Pseudonocardiales</taxon>
        <taxon>Pseudonocardiaceae</taxon>
        <taxon>Actinokineospora</taxon>
    </lineage>
</organism>
<evidence type="ECO:0000313" key="2">
    <source>
        <dbReference type="EMBL" id="MCP2268437.1"/>
    </source>
</evidence>
<comment type="caution">
    <text evidence="2">The sequence shown here is derived from an EMBL/GenBank/DDBJ whole genome shotgun (WGS) entry which is preliminary data.</text>
</comment>
<dbReference type="EMBL" id="JAMTCO010000002">
    <property type="protein sequence ID" value="MCP2268437.1"/>
    <property type="molecule type" value="Genomic_DNA"/>
</dbReference>